<sequence length="133" mass="14929">MLEFCAFYLLQIGEVPKLTSGCSEFINSAENILEKRRRTKLSILLDMLQILQLMDTWVDNGNFDEVLATMHPKIACYLSTCSGGVLQGFGVEVLQQNVWSFVSYTGCNRKPDKSGTSLCLNRFDNHNVTGVIK</sequence>
<dbReference type="Proteomes" id="UP001295469">
    <property type="component" value="Chromosome C06"/>
</dbReference>
<dbReference type="EMBL" id="HG994370">
    <property type="protein sequence ID" value="CAF2053903.1"/>
    <property type="molecule type" value="Genomic_DNA"/>
</dbReference>
<accession>A0A816Q0G3</accession>
<reference evidence="1" key="1">
    <citation type="submission" date="2021-01" db="EMBL/GenBank/DDBJ databases">
        <authorList>
            <consortium name="Genoscope - CEA"/>
            <person name="William W."/>
        </authorList>
    </citation>
    <scope>NUCLEOTIDE SEQUENCE</scope>
</reference>
<organism evidence="1">
    <name type="scientific">Brassica napus</name>
    <name type="common">Rape</name>
    <dbReference type="NCBI Taxonomy" id="3708"/>
    <lineage>
        <taxon>Eukaryota</taxon>
        <taxon>Viridiplantae</taxon>
        <taxon>Streptophyta</taxon>
        <taxon>Embryophyta</taxon>
        <taxon>Tracheophyta</taxon>
        <taxon>Spermatophyta</taxon>
        <taxon>Magnoliopsida</taxon>
        <taxon>eudicotyledons</taxon>
        <taxon>Gunneridae</taxon>
        <taxon>Pentapetalae</taxon>
        <taxon>rosids</taxon>
        <taxon>malvids</taxon>
        <taxon>Brassicales</taxon>
        <taxon>Brassicaceae</taxon>
        <taxon>Brassiceae</taxon>
        <taxon>Brassica</taxon>
    </lineage>
</organism>
<protein>
    <submittedName>
        <fullName evidence="1">(rape) hypothetical protein</fullName>
    </submittedName>
</protein>
<gene>
    <name evidence="1" type="ORF">DARMORV10_C06P01410.1</name>
</gene>
<name>A0A816Q0G3_BRANA</name>
<dbReference type="Pfam" id="PF04124">
    <property type="entry name" value="Dor1"/>
    <property type="match status" value="1"/>
</dbReference>
<dbReference type="AlphaFoldDB" id="A0A816Q0G3"/>
<proteinExistence type="predicted"/>
<dbReference type="GO" id="GO:0017119">
    <property type="term" value="C:Golgi transport complex"/>
    <property type="evidence" value="ECO:0007669"/>
    <property type="project" value="InterPro"/>
</dbReference>
<dbReference type="InterPro" id="IPR007255">
    <property type="entry name" value="COG8"/>
</dbReference>
<evidence type="ECO:0000313" key="1">
    <source>
        <dbReference type="EMBL" id="CAF2053903.1"/>
    </source>
</evidence>